<feature type="coiled-coil region" evidence="1">
    <location>
        <begin position="104"/>
        <end position="153"/>
    </location>
</feature>
<reference evidence="3" key="1">
    <citation type="journal article" date="2023" name="Mol. Phylogenet. Evol.">
        <title>Genome-scale phylogeny and comparative genomics of the fungal order Sordariales.</title>
        <authorList>
            <person name="Hensen N."/>
            <person name="Bonometti L."/>
            <person name="Westerberg I."/>
            <person name="Brannstrom I.O."/>
            <person name="Guillou S."/>
            <person name="Cros-Aarteil S."/>
            <person name="Calhoun S."/>
            <person name="Haridas S."/>
            <person name="Kuo A."/>
            <person name="Mondo S."/>
            <person name="Pangilinan J."/>
            <person name="Riley R."/>
            <person name="LaButti K."/>
            <person name="Andreopoulos B."/>
            <person name="Lipzen A."/>
            <person name="Chen C."/>
            <person name="Yan M."/>
            <person name="Daum C."/>
            <person name="Ng V."/>
            <person name="Clum A."/>
            <person name="Steindorff A."/>
            <person name="Ohm R.A."/>
            <person name="Martin F."/>
            <person name="Silar P."/>
            <person name="Natvig D.O."/>
            <person name="Lalanne C."/>
            <person name="Gautier V."/>
            <person name="Ament-Velasquez S.L."/>
            <person name="Kruys A."/>
            <person name="Hutchinson M.I."/>
            <person name="Powell A.J."/>
            <person name="Barry K."/>
            <person name="Miller A.N."/>
            <person name="Grigoriev I.V."/>
            <person name="Debuchy R."/>
            <person name="Gladieux P."/>
            <person name="Hiltunen Thoren M."/>
            <person name="Johannesson H."/>
        </authorList>
    </citation>
    <scope>NUCLEOTIDE SEQUENCE</scope>
    <source>
        <strain evidence="3">CBS 532.94</strain>
    </source>
</reference>
<gene>
    <name evidence="3" type="ORF">C8A03DRAFT_47778</name>
</gene>
<dbReference type="PANTHER" id="PTHR45615:SF40">
    <property type="entry name" value="MYOSIN HEAVY CHAIN, NON-MUSCLE"/>
    <property type="match status" value="1"/>
</dbReference>
<accession>A0AAN7C1V8</accession>
<reference evidence="3" key="2">
    <citation type="submission" date="2023-05" db="EMBL/GenBank/DDBJ databases">
        <authorList>
            <consortium name="Lawrence Berkeley National Laboratory"/>
            <person name="Steindorff A."/>
            <person name="Hensen N."/>
            <person name="Bonometti L."/>
            <person name="Westerberg I."/>
            <person name="Brannstrom I.O."/>
            <person name="Guillou S."/>
            <person name="Cros-Aarteil S."/>
            <person name="Calhoun S."/>
            <person name="Haridas S."/>
            <person name="Kuo A."/>
            <person name="Mondo S."/>
            <person name="Pangilinan J."/>
            <person name="Riley R."/>
            <person name="Labutti K."/>
            <person name="Andreopoulos B."/>
            <person name="Lipzen A."/>
            <person name="Chen C."/>
            <person name="Yanf M."/>
            <person name="Daum C."/>
            <person name="Ng V."/>
            <person name="Clum A."/>
            <person name="Ohm R."/>
            <person name="Martin F."/>
            <person name="Silar P."/>
            <person name="Natvig D."/>
            <person name="Lalanne C."/>
            <person name="Gautier V."/>
            <person name="Ament-Velasquez S.L."/>
            <person name="Kruys A."/>
            <person name="Hutchinson M.I."/>
            <person name="Powell A.J."/>
            <person name="Barry K."/>
            <person name="Miller A.N."/>
            <person name="Grigoriev I.V."/>
            <person name="Debuchy R."/>
            <person name="Gladieux P."/>
            <person name="Thoren M.H."/>
            <person name="Johannesson H."/>
        </authorList>
    </citation>
    <scope>NUCLEOTIDE SEQUENCE</scope>
    <source>
        <strain evidence="3">CBS 532.94</strain>
    </source>
</reference>
<dbReference type="GO" id="GO:0051015">
    <property type="term" value="F:actin filament binding"/>
    <property type="evidence" value="ECO:0007669"/>
    <property type="project" value="TreeGrafter"/>
</dbReference>
<name>A0AAN7C1V8_9PEZI</name>
<evidence type="ECO:0000256" key="1">
    <source>
        <dbReference type="SAM" id="Coils"/>
    </source>
</evidence>
<dbReference type="PANTHER" id="PTHR45615">
    <property type="entry name" value="MYOSIN HEAVY CHAIN, NON-MUSCLE"/>
    <property type="match status" value="1"/>
</dbReference>
<dbReference type="Proteomes" id="UP001303760">
    <property type="component" value="Unassembled WGS sequence"/>
</dbReference>
<protein>
    <submittedName>
        <fullName evidence="3">Uncharacterized protein</fullName>
    </submittedName>
</protein>
<dbReference type="AlphaFoldDB" id="A0AAN7C1V8"/>
<comment type="caution">
    <text evidence="3">The sequence shown here is derived from an EMBL/GenBank/DDBJ whole genome shotgun (WGS) entry which is preliminary data.</text>
</comment>
<keyword evidence="1" id="KW-0175">Coiled coil</keyword>
<feature type="region of interest" description="Disordered" evidence="2">
    <location>
        <begin position="199"/>
        <end position="231"/>
    </location>
</feature>
<dbReference type="Gene3D" id="1.20.5.340">
    <property type="match status" value="1"/>
</dbReference>
<organism evidence="3 4">
    <name type="scientific">Achaetomium macrosporum</name>
    <dbReference type="NCBI Taxonomy" id="79813"/>
    <lineage>
        <taxon>Eukaryota</taxon>
        <taxon>Fungi</taxon>
        <taxon>Dikarya</taxon>
        <taxon>Ascomycota</taxon>
        <taxon>Pezizomycotina</taxon>
        <taxon>Sordariomycetes</taxon>
        <taxon>Sordariomycetidae</taxon>
        <taxon>Sordariales</taxon>
        <taxon>Chaetomiaceae</taxon>
        <taxon>Achaetomium</taxon>
    </lineage>
</organism>
<feature type="region of interest" description="Disordered" evidence="2">
    <location>
        <begin position="613"/>
        <end position="676"/>
    </location>
</feature>
<dbReference type="EMBL" id="MU860485">
    <property type="protein sequence ID" value="KAK4233744.1"/>
    <property type="molecule type" value="Genomic_DNA"/>
</dbReference>
<feature type="coiled-coil region" evidence="1">
    <location>
        <begin position="409"/>
        <end position="504"/>
    </location>
</feature>
<dbReference type="GO" id="GO:0000146">
    <property type="term" value="F:microfilament motor activity"/>
    <property type="evidence" value="ECO:0007669"/>
    <property type="project" value="TreeGrafter"/>
</dbReference>
<feature type="region of interest" description="Disordered" evidence="2">
    <location>
        <begin position="73"/>
        <end position="99"/>
    </location>
</feature>
<feature type="compositionally biased region" description="Acidic residues" evidence="2">
    <location>
        <begin position="666"/>
        <end position="676"/>
    </location>
</feature>
<evidence type="ECO:0000256" key="2">
    <source>
        <dbReference type="SAM" id="MobiDB-lite"/>
    </source>
</evidence>
<dbReference type="GO" id="GO:0016460">
    <property type="term" value="C:myosin II complex"/>
    <property type="evidence" value="ECO:0007669"/>
    <property type="project" value="TreeGrafter"/>
</dbReference>
<proteinExistence type="predicted"/>
<sequence length="676" mass="75242">MENGLDLPIALRRARRNLAKPAEQASCALPARPAPDTLVVQTPKSKRRRVNHEADQPSATGLTPMIRRTRLSNKGRAQQNGISEERNVVPPKKRRRPQNIKGEIERLKAELVKRDEEIERLQDETLVLDTDRVWELEQQVAALKRELASHARVQRVSINPVHRWTSAVRDSNPGDFMELDIDSEVEEFGVAARAEIMSSTPTREIRASFPTPPSTSPPAPAPGTQTPCRRLTPSRCNVSVQASLPDPEKQQLEPELASLQLEISKITATLESYSALASRLSEKLSPFLVNPTPEAQSSTPHSEIEAHLTSVLQTLSDQATVLAELNSSLKSLGFKGSDAFEVIDSLRTHFRTARLELEYLTPGEITLPLTGAGAEVLDLLLSRLRDLARKKREADDWVDEYRAIEVSLHQQLSARLHEAERRSREKDTRISELEVGMDRLKAAVEYYTREISELESLVERMETELAATVPDVRAKTEAEGQTSSTNLEAKLTSALEQITALQSQLAALSTAHAEALQAHKTQLSNLTKSQGTSLAQRDARMAELRAEVHRFSAALLEAENALRKLWAENARLVAANSRLAEEKREVLKQVEEERRKAKEMVDGMRAELERDAGRDAGVKRGDERELISLGSGNVGDSRKTGRLLVGELTRSGSGRKRRRYDSELGLLDEEEVEGTP</sequence>
<keyword evidence="4" id="KW-1185">Reference proteome</keyword>
<dbReference type="GO" id="GO:0005737">
    <property type="term" value="C:cytoplasm"/>
    <property type="evidence" value="ECO:0007669"/>
    <property type="project" value="TreeGrafter"/>
</dbReference>
<feature type="compositionally biased region" description="Pro residues" evidence="2">
    <location>
        <begin position="210"/>
        <end position="221"/>
    </location>
</feature>
<feature type="coiled-coil region" evidence="1">
    <location>
        <begin position="541"/>
        <end position="607"/>
    </location>
</feature>
<feature type="region of interest" description="Disordered" evidence="2">
    <location>
        <begin position="24"/>
        <end position="60"/>
    </location>
</feature>
<feature type="compositionally biased region" description="Basic and acidic residues" evidence="2">
    <location>
        <begin position="613"/>
        <end position="626"/>
    </location>
</feature>
<evidence type="ECO:0000313" key="4">
    <source>
        <dbReference type="Proteomes" id="UP001303760"/>
    </source>
</evidence>
<evidence type="ECO:0000313" key="3">
    <source>
        <dbReference type="EMBL" id="KAK4233744.1"/>
    </source>
</evidence>
<dbReference type="GO" id="GO:0032982">
    <property type="term" value="C:myosin filament"/>
    <property type="evidence" value="ECO:0007669"/>
    <property type="project" value="TreeGrafter"/>
</dbReference>